<keyword evidence="3" id="KW-1185">Reference proteome</keyword>
<accession>A0ABT3ACZ1</accession>
<dbReference type="PANTHER" id="PTHR33383:SF1">
    <property type="entry name" value="MEMBRANE PROTEIN INSERTION EFFICIENCY FACTOR-RELATED"/>
    <property type="match status" value="1"/>
</dbReference>
<evidence type="ECO:0000313" key="2">
    <source>
        <dbReference type="EMBL" id="MCV2886541.1"/>
    </source>
</evidence>
<organism evidence="2 3">
    <name type="scientific">Fluctibacter corallii</name>
    <dbReference type="NCBI Taxonomy" id="2984329"/>
    <lineage>
        <taxon>Bacteria</taxon>
        <taxon>Pseudomonadati</taxon>
        <taxon>Pseudomonadota</taxon>
        <taxon>Gammaproteobacteria</taxon>
        <taxon>Alteromonadales</taxon>
        <taxon>Alteromonadaceae</taxon>
        <taxon>Fluctibacter</taxon>
    </lineage>
</organism>
<keyword evidence="1" id="KW-1003">Cell membrane</keyword>
<dbReference type="RefSeq" id="WP_263713831.1">
    <property type="nucleotide sequence ID" value="NZ_JAOWKX010000012.1"/>
</dbReference>
<reference evidence="2 3" key="1">
    <citation type="submission" date="2022-10" db="EMBL/GenBank/DDBJ databases">
        <title>Aestuariibacter sp. AA17 isolated from Montipora capitata coral fragment.</title>
        <authorList>
            <person name="Emsley S.A."/>
            <person name="Pfannmuller K.M."/>
            <person name="Loughran R.M."/>
            <person name="Shlafstein M."/>
            <person name="Papke E."/>
            <person name="Saw J.H."/>
            <person name="Ushijima B."/>
            <person name="Videau P."/>
        </authorList>
    </citation>
    <scope>NUCLEOTIDE SEQUENCE [LARGE SCALE GENOMIC DNA]</scope>
    <source>
        <strain evidence="2 3">AA17</strain>
    </source>
</reference>
<dbReference type="HAMAP" id="MF_00386">
    <property type="entry name" value="UPF0161_YidD"/>
    <property type="match status" value="1"/>
</dbReference>
<dbReference type="SMART" id="SM01234">
    <property type="entry name" value="Haemolytic"/>
    <property type="match status" value="1"/>
</dbReference>
<evidence type="ECO:0000256" key="1">
    <source>
        <dbReference type="HAMAP-Rule" id="MF_00386"/>
    </source>
</evidence>
<dbReference type="PANTHER" id="PTHR33383">
    <property type="entry name" value="MEMBRANE PROTEIN INSERTION EFFICIENCY FACTOR-RELATED"/>
    <property type="match status" value="1"/>
</dbReference>
<comment type="similarity">
    <text evidence="1">Belongs to the UPF0161 family.</text>
</comment>
<comment type="function">
    <text evidence="1">Could be involved in insertion of integral membrane proteins into the membrane.</text>
</comment>
<proteinExistence type="inferred from homology"/>
<evidence type="ECO:0000313" key="3">
    <source>
        <dbReference type="Proteomes" id="UP001652504"/>
    </source>
</evidence>
<keyword evidence="1" id="KW-0472">Membrane</keyword>
<comment type="caution">
    <text evidence="2">The sequence shown here is derived from an EMBL/GenBank/DDBJ whole genome shotgun (WGS) entry which is preliminary data.</text>
</comment>
<gene>
    <name evidence="2" type="primary">yidD</name>
    <name evidence="2" type="ORF">OE749_17750</name>
</gene>
<dbReference type="InterPro" id="IPR002696">
    <property type="entry name" value="Membr_insert_effic_factor_YidD"/>
</dbReference>
<protein>
    <recommendedName>
        <fullName evidence="1">Putative membrane protein insertion efficiency factor</fullName>
    </recommendedName>
</protein>
<name>A0ABT3ACZ1_9ALTE</name>
<comment type="subcellular location">
    <subcellularLocation>
        <location evidence="1">Cell membrane</location>
        <topology evidence="1">Peripheral membrane protein</topology>
        <orientation evidence="1">Cytoplasmic side</orientation>
    </subcellularLocation>
</comment>
<dbReference type="EMBL" id="JAOWKX010000012">
    <property type="protein sequence ID" value="MCV2886541.1"/>
    <property type="molecule type" value="Genomic_DNA"/>
</dbReference>
<dbReference type="Proteomes" id="UP001652504">
    <property type="component" value="Unassembled WGS sequence"/>
</dbReference>
<dbReference type="NCBIfam" id="TIGR00278">
    <property type="entry name" value="membrane protein insertion efficiency factor YidD"/>
    <property type="match status" value="1"/>
</dbReference>
<sequence length="87" mass="9859">MEKAFQALRLIPITLIRGYQRFISPLIGPSCRFHPTCSQYAIDAIKMHGFLIGGWLSVKRILKCHPLHEGGHDPVPHKLHCTKSKDT</sequence>
<dbReference type="Pfam" id="PF01809">
    <property type="entry name" value="YidD"/>
    <property type="match status" value="1"/>
</dbReference>